<reference evidence="1 2" key="1">
    <citation type="submission" date="2016-07" db="EMBL/GenBank/DDBJ databases">
        <title>Caryophanon latum genome sequencing.</title>
        <authorList>
            <person name="Verma A."/>
            <person name="Pal Y."/>
            <person name="Krishnamurthi S."/>
        </authorList>
    </citation>
    <scope>NUCLEOTIDE SEQUENCE [LARGE SCALE GENOMIC DNA]</scope>
    <source>
        <strain evidence="1 2">DSM 14151</strain>
    </source>
</reference>
<dbReference type="EMBL" id="MATO01000034">
    <property type="protein sequence ID" value="OCS90797.1"/>
    <property type="molecule type" value="Genomic_DNA"/>
</dbReference>
<keyword evidence="2" id="KW-1185">Reference proteome</keyword>
<protein>
    <recommendedName>
        <fullName evidence="3">PIN domain-containing protein</fullName>
    </recommendedName>
</protein>
<dbReference type="Proteomes" id="UP000093482">
    <property type="component" value="Unassembled WGS sequence"/>
</dbReference>
<accession>A0A1C0YUF5</accession>
<proteinExistence type="predicted"/>
<evidence type="ECO:0000313" key="1">
    <source>
        <dbReference type="EMBL" id="OCS90797.1"/>
    </source>
</evidence>
<dbReference type="AlphaFoldDB" id="A0A1C0YUF5"/>
<name>A0A1C0YUF5_9BACL</name>
<comment type="caution">
    <text evidence="1">The sequence shown here is derived from an EMBL/GenBank/DDBJ whole genome shotgun (WGS) entry which is preliminary data.</text>
</comment>
<sequence length="304" mass="34720">MSLSMEQIYSPTVNIYVTQGALNVPSHKVSLIDTNALSDLAAASKNPAIFQYIVERLSDEEQVLVLPEIILRECAGNGRQNMDIDKFRDIYSPLLAQLSQRMPIYTVSFLDIETIMLYSAGGNKSEVLRRALIIASELFSSNTMIKKALEEVKSFGELEAAITCISEDAGERVILFFTMIFLNEAWDVDVISNETAVFTDRIVFAPKERLRSALGNLSIDAYYEAFVVRSYDVLLFSVLIDKKDIWSKEDIITFIQQTRNNKRRRYLRIMSDAAKYAEQFHCDNNASFIQKFYELAESRMELVF</sequence>
<evidence type="ECO:0008006" key="3">
    <source>
        <dbReference type="Google" id="ProtNLM"/>
    </source>
</evidence>
<dbReference type="OrthoDB" id="2971889at2"/>
<evidence type="ECO:0000313" key="2">
    <source>
        <dbReference type="Proteomes" id="UP000093482"/>
    </source>
</evidence>
<gene>
    <name evidence="1" type="ORF">A6K76_01740</name>
</gene>
<organism evidence="1 2">
    <name type="scientific">Caryophanon latum</name>
    <dbReference type="NCBI Taxonomy" id="33977"/>
    <lineage>
        <taxon>Bacteria</taxon>
        <taxon>Bacillati</taxon>
        <taxon>Bacillota</taxon>
        <taxon>Bacilli</taxon>
        <taxon>Bacillales</taxon>
        <taxon>Caryophanaceae</taxon>
        <taxon>Caryophanon</taxon>
    </lineage>
</organism>
<dbReference type="RefSeq" id="WP_066464207.1">
    <property type="nucleotide sequence ID" value="NZ_MATO01000034.1"/>
</dbReference>